<dbReference type="InterPro" id="IPR013761">
    <property type="entry name" value="SAM/pointed_sf"/>
</dbReference>
<proteinExistence type="predicted"/>
<dbReference type="GO" id="GO:0003729">
    <property type="term" value="F:mRNA binding"/>
    <property type="evidence" value="ECO:0007669"/>
    <property type="project" value="TreeGrafter"/>
</dbReference>
<dbReference type="InterPro" id="IPR050897">
    <property type="entry name" value="SMAUG/VTS1_RNA-bind"/>
</dbReference>
<keyword evidence="3" id="KW-0694">RNA-binding</keyword>
<keyword evidence="2" id="KW-0963">Cytoplasm</keyword>
<dbReference type="PANTHER" id="PTHR12515:SF5">
    <property type="entry name" value="PROTEIN SMAUG"/>
    <property type="match status" value="1"/>
</dbReference>
<evidence type="ECO:0000256" key="2">
    <source>
        <dbReference type="ARBA" id="ARBA00022490"/>
    </source>
</evidence>
<dbReference type="SUPFAM" id="SSF47769">
    <property type="entry name" value="SAM/Pointed domain"/>
    <property type="match status" value="1"/>
</dbReference>
<dbReference type="GO" id="GO:0000932">
    <property type="term" value="C:P-body"/>
    <property type="evidence" value="ECO:0007669"/>
    <property type="project" value="TreeGrafter"/>
</dbReference>
<dbReference type="OrthoDB" id="2155283at2759"/>
<evidence type="ECO:0000256" key="1">
    <source>
        <dbReference type="ARBA" id="ARBA00004496"/>
    </source>
</evidence>
<dbReference type="Gene3D" id="1.10.150.50">
    <property type="entry name" value="Transcription Factor, Ets-1"/>
    <property type="match status" value="1"/>
</dbReference>
<organism evidence="6 7">
    <name type="scientific">Neonectria ditissima</name>
    <dbReference type="NCBI Taxonomy" id="78410"/>
    <lineage>
        <taxon>Eukaryota</taxon>
        <taxon>Fungi</taxon>
        <taxon>Dikarya</taxon>
        <taxon>Ascomycota</taxon>
        <taxon>Pezizomycotina</taxon>
        <taxon>Sordariomycetes</taxon>
        <taxon>Hypocreomycetidae</taxon>
        <taxon>Hypocreales</taxon>
        <taxon>Nectriaceae</taxon>
        <taxon>Neonectria</taxon>
    </lineage>
</organism>
<protein>
    <recommendedName>
        <fullName evidence="5">SAM domain-containing protein</fullName>
    </recommendedName>
</protein>
<dbReference type="PANTHER" id="PTHR12515">
    <property type="entry name" value="STERILE ALPHA MOTIF DOMAIN CONTAINING PROTEIN 4-RELATED"/>
    <property type="match status" value="1"/>
</dbReference>
<feature type="region of interest" description="Disordered" evidence="4">
    <location>
        <begin position="1"/>
        <end position="20"/>
    </location>
</feature>
<dbReference type="Pfam" id="PF00536">
    <property type="entry name" value="SAM_1"/>
    <property type="match status" value="1"/>
</dbReference>
<dbReference type="STRING" id="78410.A0A0P7BSB1"/>
<comment type="caution">
    <text evidence="6">The sequence shown here is derived from an EMBL/GenBank/DDBJ whole genome shotgun (WGS) entry which is preliminary data.</text>
</comment>
<keyword evidence="7" id="KW-1185">Reference proteome</keyword>
<evidence type="ECO:0000259" key="5">
    <source>
        <dbReference type="PROSITE" id="PS50105"/>
    </source>
</evidence>
<gene>
    <name evidence="6" type="ORF">AK830_g2288</name>
</gene>
<evidence type="ECO:0000313" key="7">
    <source>
        <dbReference type="Proteomes" id="UP000050424"/>
    </source>
</evidence>
<evidence type="ECO:0000256" key="3">
    <source>
        <dbReference type="ARBA" id="ARBA00022884"/>
    </source>
</evidence>
<dbReference type="PROSITE" id="PS50105">
    <property type="entry name" value="SAM_DOMAIN"/>
    <property type="match status" value="1"/>
</dbReference>
<evidence type="ECO:0000256" key="4">
    <source>
        <dbReference type="SAM" id="MobiDB-lite"/>
    </source>
</evidence>
<name>A0A0P7BSB1_9HYPO</name>
<accession>A0A0P7BSB1</accession>
<dbReference type="InterPro" id="IPR001660">
    <property type="entry name" value="SAM"/>
</dbReference>
<dbReference type="AlphaFoldDB" id="A0A0P7BSB1"/>
<dbReference type="EMBL" id="LKCW01000021">
    <property type="protein sequence ID" value="KPM44281.1"/>
    <property type="molecule type" value="Genomic_DNA"/>
</dbReference>
<sequence length="237" mass="26845">MSSYSSSCSSSVSSSSTSSSPLLFHHGEADGDKMECELDIVKTWFSVLSDSERAAALSSIAELPCLREIEPMIQTLKERKRDLWRRQEDLVIMPVNKMKWVMPVFPHNAQDPKWVAKWLRALRLHKYEKCLMGLSPAQVSRLSDEELQELGVDTVGARGKLLRVSIYIATDVERCRHRDSTAYLTWCRPFTTLERSAAAQYTTTTNDENTESESYAFALLEQDGAGVSLSTSRRNWI</sequence>
<dbReference type="Proteomes" id="UP000050424">
    <property type="component" value="Unassembled WGS sequence"/>
</dbReference>
<feature type="domain" description="SAM" evidence="5">
    <location>
        <begin position="110"/>
        <end position="163"/>
    </location>
</feature>
<evidence type="ECO:0000313" key="6">
    <source>
        <dbReference type="EMBL" id="KPM44281.1"/>
    </source>
</evidence>
<comment type="subcellular location">
    <subcellularLocation>
        <location evidence="1">Cytoplasm</location>
    </subcellularLocation>
</comment>
<reference evidence="6 7" key="1">
    <citation type="submission" date="2015-09" db="EMBL/GenBank/DDBJ databases">
        <title>Draft genome of a European isolate of the apple canker pathogen Neonectria ditissima.</title>
        <authorList>
            <person name="Gomez-Cortecero A."/>
            <person name="Harrison R.J."/>
            <person name="Armitage A.D."/>
        </authorList>
    </citation>
    <scope>NUCLEOTIDE SEQUENCE [LARGE SCALE GENOMIC DNA]</scope>
    <source>
        <strain evidence="6 7">R09/05</strain>
    </source>
</reference>
<dbReference type="GO" id="GO:0000289">
    <property type="term" value="P:nuclear-transcribed mRNA poly(A) tail shortening"/>
    <property type="evidence" value="ECO:0007669"/>
    <property type="project" value="TreeGrafter"/>
</dbReference>